<comment type="function">
    <text evidence="19">Neural cell adhesion molecule involved in the dynamics of cell adhesion and in the generation of transmembrane signals at tyrosine kinase receptors. During brain development, critical in multiple processes, including neuronal migration, axonal growth and fasciculation, and synaptogenesis. In the mature brain, plays a role in the dynamics of neuronal structure and function, including synaptic plasticity.</text>
</comment>
<keyword evidence="5" id="KW-1003">Cell membrane</keyword>
<feature type="signal peptide" evidence="24">
    <location>
        <begin position="1"/>
        <end position="18"/>
    </location>
</feature>
<dbReference type="Proteomes" id="UP000008227">
    <property type="component" value="Chromosome X"/>
</dbReference>
<dbReference type="FunFam" id="2.60.40.10:FF:000100">
    <property type="entry name" value="Neuronal cell adhesion molecule a"/>
    <property type="match status" value="1"/>
</dbReference>
<dbReference type="GO" id="GO:0009986">
    <property type="term" value="C:cell surface"/>
    <property type="evidence" value="ECO:0007669"/>
    <property type="project" value="UniProtKB-ARBA"/>
</dbReference>
<comment type="subcellular location">
    <subcellularLocation>
        <location evidence="1">Cell membrane</location>
        <topology evidence="1">Single-pass type I membrane protein</topology>
    </subcellularLocation>
    <subcellularLocation>
        <location evidence="2">Cell projection</location>
        <location evidence="2">Growth cone</location>
    </subcellularLocation>
</comment>
<dbReference type="GO" id="GO:0007155">
    <property type="term" value="P:cell adhesion"/>
    <property type="evidence" value="ECO:0007669"/>
    <property type="project" value="UniProtKB-KW"/>
</dbReference>
<keyword evidence="8 24" id="KW-0732">Signal</keyword>
<protein>
    <recommendedName>
        <fullName evidence="21">Neural cell adhesion molecule L1</fullName>
    </recommendedName>
</protein>
<evidence type="ECO:0000256" key="18">
    <source>
        <dbReference type="ARBA" id="ARBA00023319"/>
    </source>
</evidence>
<dbReference type="SMART" id="SM00060">
    <property type="entry name" value="FN3"/>
    <property type="match status" value="4"/>
</dbReference>
<dbReference type="GeneTree" id="ENSGT00940000157506"/>
<dbReference type="InterPro" id="IPR036179">
    <property type="entry name" value="Ig-like_dom_sf"/>
</dbReference>
<evidence type="ECO:0000256" key="22">
    <source>
        <dbReference type="SAM" id="MobiDB-lite"/>
    </source>
</evidence>
<evidence type="ECO:0000256" key="16">
    <source>
        <dbReference type="ARBA" id="ARBA00023180"/>
    </source>
</evidence>
<evidence type="ECO:0000313" key="27">
    <source>
        <dbReference type="Ensembl" id="ENSSSCP00000079101.1"/>
    </source>
</evidence>
<feature type="domain" description="Fibronectin type-III" evidence="26">
    <location>
        <begin position="915"/>
        <end position="1015"/>
    </location>
</feature>
<dbReference type="GO" id="GO:0030426">
    <property type="term" value="C:growth cone"/>
    <property type="evidence" value="ECO:0007669"/>
    <property type="project" value="UniProtKB-SubCell"/>
</dbReference>
<feature type="region of interest" description="Disordered" evidence="22">
    <location>
        <begin position="697"/>
        <end position="725"/>
    </location>
</feature>
<evidence type="ECO:0000256" key="13">
    <source>
        <dbReference type="ARBA" id="ARBA00022989"/>
    </source>
</evidence>
<keyword evidence="28" id="KW-1185">Reference proteome</keyword>
<evidence type="ECO:0000256" key="17">
    <source>
        <dbReference type="ARBA" id="ARBA00023273"/>
    </source>
</evidence>
<evidence type="ECO:0000256" key="14">
    <source>
        <dbReference type="ARBA" id="ARBA00023136"/>
    </source>
</evidence>
<keyword evidence="10" id="KW-0221">Differentiation</keyword>
<dbReference type="InterPro" id="IPR007110">
    <property type="entry name" value="Ig-like_dom"/>
</dbReference>
<keyword evidence="17" id="KW-0966">Cell projection</keyword>
<feature type="domain" description="Ig-like" evidence="25">
    <location>
        <begin position="239"/>
        <end position="329"/>
    </location>
</feature>
<dbReference type="SUPFAM" id="SSF48726">
    <property type="entry name" value="Immunoglobulin"/>
    <property type="match status" value="6"/>
</dbReference>
<keyword evidence="4" id="KW-0217">Developmental protein</keyword>
<feature type="transmembrane region" description="Helical" evidence="23">
    <location>
        <begin position="1117"/>
        <end position="1138"/>
    </location>
</feature>
<dbReference type="Pfam" id="PF07679">
    <property type="entry name" value="I-set"/>
    <property type="match status" value="3"/>
</dbReference>
<evidence type="ECO:0000256" key="21">
    <source>
        <dbReference type="ARBA" id="ARBA00074488"/>
    </source>
</evidence>
<evidence type="ECO:0000256" key="10">
    <source>
        <dbReference type="ARBA" id="ARBA00022782"/>
    </source>
</evidence>
<keyword evidence="11" id="KW-0130">Cell adhesion</keyword>
<dbReference type="InterPro" id="IPR013783">
    <property type="entry name" value="Ig-like_fold"/>
</dbReference>
<keyword evidence="6" id="KW-0597">Phosphoprotein</keyword>
<feature type="domain" description="Ig-like" evidence="25">
    <location>
        <begin position="332"/>
        <end position="419"/>
    </location>
</feature>
<evidence type="ECO:0000256" key="24">
    <source>
        <dbReference type="SAM" id="SignalP"/>
    </source>
</evidence>
<feature type="domain" description="Fibronectin type-III" evidence="26">
    <location>
        <begin position="613"/>
        <end position="711"/>
    </location>
</feature>
<feature type="domain" description="Ig-like" evidence="25">
    <location>
        <begin position="517"/>
        <end position="606"/>
    </location>
</feature>
<dbReference type="InterPro" id="IPR003598">
    <property type="entry name" value="Ig_sub2"/>
</dbReference>
<gene>
    <name evidence="27" type="primary">L1CAM</name>
</gene>
<evidence type="ECO:0000256" key="11">
    <source>
        <dbReference type="ARBA" id="ARBA00022889"/>
    </source>
</evidence>
<keyword evidence="13 23" id="KW-1133">Transmembrane helix</keyword>
<dbReference type="SMART" id="SM00409">
    <property type="entry name" value="IG"/>
    <property type="match status" value="6"/>
</dbReference>
<dbReference type="PROSITE" id="PS50835">
    <property type="entry name" value="IG_LIKE"/>
    <property type="match status" value="6"/>
</dbReference>
<dbReference type="CDD" id="cd00063">
    <property type="entry name" value="FN3"/>
    <property type="match status" value="4"/>
</dbReference>
<evidence type="ECO:0000256" key="7">
    <source>
        <dbReference type="ARBA" id="ARBA00022692"/>
    </source>
</evidence>
<evidence type="ECO:0000256" key="1">
    <source>
        <dbReference type="ARBA" id="ARBA00004251"/>
    </source>
</evidence>
<feature type="domain" description="Fibronectin type-III" evidence="26">
    <location>
        <begin position="811"/>
        <end position="911"/>
    </location>
</feature>
<evidence type="ECO:0000259" key="26">
    <source>
        <dbReference type="PROSITE" id="PS50853"/>
    </source>
</evidence>
<dbReference type="GO" id="GO:0061564">
    <property type="term" value="P:axon development"/>
    <property type="evidence" value="ECO:0007669"/>
    <property type="project" value="UniProtKB-ARBA"/>
</dbReference>
<dbReference type="Pfam" id="PF00041">
    <property type="entry name" value="fn3"/>
    <property type="match status" value="4"/>
</dbReference>
<dbReference type="FunFam" id="2.60.40.10:FF:000063">
    <property type="entry name" value="neural cell adhesion molecule L1"/>
    <property type="match status" value="1"/>
</dbReference>
<dbReference type="InterPro" id="IPR003599">
    <property type="entry name" value="Ig_sub"/>
</dbReference>
<evidence type="ECO:0000256" key="8">
    <source>
        <dbReference type="ARBA" id="ARBA00022729"/>
    </source>
</evidence>
<evidence type="ECO:0000313" key="28">
    <source>
        <dbReference type="Proteomes" id="UP000008227"/>
    </source>
</evidence>
<dbReference type="FunFam" id="2.60.40.10:FF:000561">
    <property type="entry name" value="Neural cell adhesion molecule L1"/>
    <property type="match status" value="1"/>
</dbReference>
<dbReference type="PANTHER" id="PTHR12231">
    <property type="entry name" value="CTX-RELATED TYPE I TRANSMEMBRANE PROTEIN"/>
    <property type="match status" value="1"/>
</dbReference>
<sequence>VPLSRCFLWSLLSGPLQSVCLLHSFHGPGLMEPPVITEESPRRVVVFPTDDISLKCEASGKPAVQFRWTRDGVHFKPKEEPGVTVSQAPHSGSFTMEGNNSNFAQSFQGTYRCFASNKLGTAMSHEIQLMAEGTPKWPKETVKPVEVEEGESVVLPCHPPPSAEPLRIYWMNSKILHIKQDERVTMGQNGNLYFANVLTSDNHSDYICHAHFPGTRTIIQKEPIDLRVKATNSMMDRRPRLLFPTNSSSHLVALQGQPLVLECIAEGFPTPTIKWLRLSGPMPADRVTYQNHNKTLQLLNVVEEDDGEYHCLAENPLGSDRHVYYVTVEAAPYWLHKPQSHLYGPGETARLDCQVQGRPQPEVTWRINGIPVEELAKDQKYRIHHGALILSNVQPSDTMVTQCEARNRHGLLLANAYIYVVELPAKILTPDNETYMAVQGSTAYLLCKAFGAPVPSVQWLDKEGKTVLQDERFFPYTNGTLGIRDLQANDTGHYFCQAANDQNNMTIVANLQVKDATQILQGPRSAIEKKGSRVAFTCQAYFDSSLQHSITWRGDGQDLRELGDSDKYFIEEGRLVIHSLDYSDQGNYSCVASTKLDVVESRAELLVVGSPGPVPQLEVSDQHLLRQSQVRLSWSPADDHNAPIEKYDIEFEDKEMAPEKWYSLGKVPGNQTSATLKLSPYVHYTFRVTAINKYGPGEPSPASETVVTPEAAPEKNPVDVKGEGNETNNMVVTWKPLRWMDWNAPQVQYRVQWRPQGTQGAWQEQIVSDPLLVVSNTSTFVPYEIKVQAVNSQGKGPEPQITIGYSGEDYPQASPELEEIQILNSSTVLVRWRHLDPARSRATSVTYWWEGSQRKHSKRHVHKGHVVVPANATSAILGGLRPYSTYHLEVQAFNGRGPGPASSRSFSTPEGVPGHPEALHLECQSDTSLLLHWQPPLSHNGVLTGYVLSYHPLDDEGKEQLSFDLPDPELRTHNLTNLSPHLRYRFQLQATTKEGPGEAIVREGSTMAFSGTPDFGNISAMAGENYSVVSWVPKEGQCNFRFQIWFKALGDGKLGPPLLPQYISYNQSSYTQWDLQPDTNYEIHLFKESVLMHRMAVKTNGTGRVGLPPAGFEPEGWFIGFVSAIILLLLVLLILCFIKRSKGGKYSVKDKEDTQVDSEARPMKDETFGEYSDNEEKAFGSSQPSLNGDLKPLGSDDSLADYGGSVDVQFNEDGSFIGQYSGKKEKEAAGGNDSSGAASPINPAGTLE</sequence>
<dbReference type="CDD" id="cd05867">
    <property type="entry name" value="Ig4_L1-CAM_like"/>
    <property type="match status" value="1"/>
</dbReference>
<feature type="domain" description="Ig-like" evidence="25">
    <location>
        <begin position="33"/>
        <end position="128"/>
    </location>
</feature>
<dbReference type="FunFam" id="2.60.40.10:FF:000005">
    <property type="entry name" value="Neuronal cell adhesion molecule"/>
    <property type="match status" value="1"/>
</dbReference>
<dbReference type="Pfam" id="PF13927">
    <property type="entry name" value="Ig_3"/>
    <property type="match status" value="2"/>
</dbReference>
<keyword evidence="12" id="KW-0524">Neurogenesis</keyword>
<dbReference type="Ensembl" id="ENSSSCT00000094818.1">
    <property type="protein sequence ID" value="ENSSSCP00000079101.1"/>
    <property type="gene ID" value="ENSSSCG00000012787.7"/>
</dbReference>
<comment type="similarity">
    <text evidence="3">Belongs to the immunoglobulin superfamily. L1/neurofascin/NgCAM family.</text>
</comment>
<feature type="region of interest" description="Disordered" evidence="22">
    <location>
        <begin position="1148"/>
        <end position="1198"/>
    </location>
</feature>
<keyword evidence="14 23" id="KW-0472">Membrane</keyword>
<dbReference type="FunFam" id="2.60.40.10:FF:000038">
    <property type="entry name" value="Neuronal cell adhesion molecule"/>
    <property type="match status" value="1"/>
</dbReference>
<reference evidence="27" key="1">
    <citation type="journal article" date="2020" name="Gigascience">
        <title>An improved pig reference genome sequence to enable pig genetics and genomics research.</title>
        <authorList>
            <person name="Warr A."/>
            <person name="Affara N."/>
            <person name="Aken B."/>
            <person name="Beiki H."/>
            <person name="Bickhart D.M."/>
            <person name="Billis K."/>
            <person name="Chow W."/>
            <person name="Eory L."/>
            <person name="Finlayson H.A."/>
            <person name="Flicek P."/>
            <person name="Giron C.G."/>
            <person name="Griffin D.K."/>
            <person name="Hall R."/>
            <person name="Hannum G."/>
            <person name="Hourlier T."/>
            <person name="Howe K."/>
            <person name="Hume D.A."/>
            <person name="Izuogu O."/>
            <person name="Kim K."/>
            <person name="Koren S."/>
            <person name="Liu H."/>
            <person name="Manchanda N."/>
            <person name="Martin F.J."/>
            <person name="Nonneman D.J."/>
            <person name="O'Connor R.E."/>
            <person name="Phillippy A.M."/>
            <person name="Rohrer G.A."/>
            <person name="Rosen B.D."/>
            <person name="Rund L.A."/>
            <person name="Sargent C.A."/>
            <person name="Schook L.B."/>
            <person name="Schroeder S.G."/>
            <person name="Schwartz A.S."/>
            <person name="Skinner B.M."/>
            <person name="Talbot R."/>
            <person name="Tseng E."/>
            <person name="Tuggle C.K."/>
            <person name="Watson M."/>
            <person name="Smith T.P.L."/>
            <person name="Archibald A.L."/>
        </authorList>
    </citation>
    <scope>NUCLEOTIDE SEQUENCE [LARGE SCALE GENOMIC DNA]</scope>
    <source>
        <strain evidence="27">Duroc</strain>
    </source>
</reference>
<evidence type="ECO:0000259" key="25">
    <source>
        <dbReference type="PROSITE" id="PS50835"/>
    </source>
</evidence>
<name>A0A8W4FI28_PIG</name>
<evidence type="ECO:0000256" key="2">
    <source>
        <dbReference type="ARBA" id="ARBA00004624"/>
    </source>
</evidence>
<dbReference type="FunFam" id="2.60.40.10:FF:000057">
    <property type="entry name" value="neural cell adhesion molecule L1"/>
    <property type="match status" value="1"/>
</dbReference>
<reference evidence="27" key="2">
    <citation type="submission" date="2025-08" db="UniProtKB">
        <authorList>
            <consortium name="Ensembl"/>
        </authorList>
    </citation>
    <scope>IDENTIFICATION</scope>
</reference>
<reference evidence="27" key="3">
    <citation type="submission" date="2025-09" db="UniProtKB">
        <authorList>
            <consortium name="Ensembl"/>
        </authorList>
    </citation>
    <scope>IDENTIFICATION</scope>
</reference>
<dbReference type="FunFam" id="2.60.40.10:FF:000945">
    <property type="entry name" value="Neural cell adhesion molecule L1"/>
    <property type="match status" value="1"/>
</dbReference>
<keyword evidence="7 23" id="KW-0812">Transmembrane</keyword>
<feature type="compositionally biased region" description="Basic and acidic residues" evidence="22">
    <location>
        <begin position="1148"/>
        <end position="1167"/>
    </location>
</feature>
<dbReference type="SUPFAM" id="SSF49265">
    <property type="entry name" value="Fibronectin type III"/>
    <property type="match status" value="2"/>
</dbReference>
<keyword evidence="29" id="KW-1267">Proteomics identification</keyword>
<dbReference type="Pfam" id="PF13882">
    <property type="entry name" value="Bravo_FIGEY"/>
    <property type="match status" value="1"/>
</dbReference>
<evidence type="ECO:0000256" key="3">
    <source>
        <dbReference type="ARBA" id="ARBA00008588"/>
    </source>
</evidence>
<evidence type="ECO:0000256" key="12">
    <source>
        <dbReference type="ARBA" id="ARBA00022902"/>
    </source>
</evidence>
<evidence type="ECO:0000256" key="6">
    <source>
        <dbReference type="ARBA" id="ARBA00022553"/>
    </source>
</evidence>
<dbReference type="InterPro" id="IPR013098">
    <property type="entry name" value="Ig_I-set"/>
</dbReference>
<keyword evidence="16" id="KW-0325">Glycoprotein</keyword>
<dbReference type="InterPro" id="IPR051170">
    <property type="entry name" value="Neural/epithelial_adhesion"/>
</dbReference>
<feature type="domain" description="Ig-like" evidence="25">
    <location>
        <begin position="138"/>
        <end position="225"/>
    </location>
</feature>
<evidence type="ECO:0000256" key="19">
    <source>
        <dbReference type="ARBA" id="ARBA00060042"/>
    </source>
</evidence>
<dbReference type="AlphaFoldDB" id="A0A8W4FI28"/>
<evidence type="ECO:0000256" key="23">
    <source>
        <dbReference type="SAM" id="Phobius"/>
    </source>
</evidence>
<dbReference type="InterPro" id="IPR036116">
    <property type="entry name" value="FN3_sf"/>
</dbReference>
<feature type="compositionally biased region" description="Basic and acidic residues" evidence="22">
    <location>
        <begin position="712"/>
        <end position="724"/>
    </location>
</feature>
<evidence type="ECO:0000256" key="20">
    <source>
        <dbReference type="ARBA" id="ARBA00063896"/>
    </source>
</evidence>
<comment type="subunit">
    <text evidence="20">Interacts with SHTN1; the interaction occurs in axonal growth cones. Interacts with isoform 2 of BSG.</text>
</comment>
<evidence type="ECO:0000256" key="4">
    <source>
        <dbReference type="ARBA" id="ARBA00022473"/>
    </source>
</evidence>
<feature type="compositionally biased region" description="Low complexity" evidence="22">
    <location>
        <begin position="1229"/>
        <end position="1239"/>
    </location>
</feature>
<keyword evidence="18" id="KW-0393">Immunoglobulin domain</keyword>
<dbReference type="InterPro" id="IPR026966">
    <property type="entry name" value="Neurofascin/L1/NrCAM_C"/>
</dbReference>
<feature type="domain" description="Ig-like" evidence="25">
    <location>
        <begin position="424"/>
        <end position="512"/>
    </location>
</feature>
<dbReference type="Gene3D" id="2.60.40.10">
    <property type="entry name" value="Immunoglobulins"/>
    <property type="match status" value="10"/>
</dbReference>
<organism evidence="27 28">
    <name type="scientific">Sus scrofa</name>
    <name type="common">Pig</name>
    <dbReference type="NCBI Taxonomy" id="9823"/>
    <lineage>
        <taxon>Eukaryota</taxon>
        <taxon>Metazoa</taxon>
        <taxon>Chordata</taxon>
        <taxon>Craniata</taxon>
        <taxon>Vertebrata</taxon>
        <taxon>Euteleostomi</taxon>
        <taxon>Mammalia</taxon>
        <taxon>Eutheria</taxon>
        <taxon>Laurasiatheria</taxon>
        <taxon>Artiodactyla</taxon>
        <taxon>Suina</taxon>
        <taxon>Suidae</taxon>
        <taxon>Sus</taxon>
    </lineage>
</organism>
<evidence type="ECO:0000256" key="5">
    <source>
        <dbReference type="ARBA" id="ARBA00022475"/>
    </source>
</evidence>
<feature type="domain" description="Fibronectin type-III" evidence="26">
    <location>
        <begin position="716"/>
        <end position="809"/>
    </location>
</feature>
<dbReference type="FunFam" id="2.60.40.10:FF:000713">
    <property type="entry name" value="Neural cell adhesion molecule L1"/>
    <property type="match status" value="1"/>
</dbReference>
<dbReference type="CDD" id="cd05876">
    <property type="entry name" value="Ig3_L1-CAM"/>
    <property type="match status" value="1"/>
</dbReference>
<dbReference type="PROSITE" id="PS50853">
    <property type="entry name" value="FN3"/>
    <property type="match status" value="4"/>
</dbReference>
<feature type="region of interest" description="Disordered" evidence="22">
    <location>
        <begin position="1217"/>
        <end position="1248"/>
    </location>
</feature>
<feature type="chain" id="PRO_5036483424" description="Neural cell adhesion molecule L1" evidence="24">
    <location>
        <begin position="19"/>
        <end position="1248"/>
    </location>
</feature>
<dbReference type="PANTHER" id="PTHR12231:SF241">
    <property type="entry name" value="L1 CELL ADHESION MOLECULE"/>
    <property type="match status" value="1"/>
</dbReference>
<keyword evidence="15" id="KW-1015">Disulfide bond</keyword>
<dbReference type="FunFam" id="2.60.40.10:FF:000658">
    <property type="entry name" value="Neural cell adhesion molecule L1"/>
    <property type="match status" value="1"/>
</dbReference>
<dbReference type="FunFam" id="2.60.40.10:FF:000028">
    <property type="entry name" value="Neuronal cell adhesion molecule"/>
    <property type="match status" value="1"/>
</dbReference>
<keyword evidence="9" id="KW-0677">Repeat</keyword>
<accession>A0A8W4FI28</accession>
<evidence type="ECO:0000256" key="15">
    <source>
        <dbReference type="ARBA" id="ARBA00023157"/>
    </source>
</evidence>
<dbReference type="InterPro" id="IPR003961">
    <property type="entry name" value="FN3_dom"/>
</dbReference>
<evidence type="ECO:0000256" key="9">
    <source>
        <dbReference type="ARBA" id="ARBA00022737"/>
    </source>
</evidence>
<dbReference type="SMART" id="SM00408">
    <property type="entry name" value="IGc2"/>
    <property type="match status" value="5"/>
</dbReference>
<evidence type="ECO:0007829" key="29">
    <source>
        <dbReference type="PeptideAtlas" id="A0A8W4FI28"/>
    </source>
</evidence>
<dbReference type="GO" id="GO:0005886">
    <property type="term" value="C:plasma membrane"/>
    <property type="evidence" value="ECO:0007669"/>
    <property type="project" value="UniProtKB-SubCell"/>
</dbReference>
<proteinExistence type="evidence at protein level"/>